<protein>
    <submittedName>
        <fullName evidence="6">ABC transporter ATP-binding protein</fullName>
    </submittedName>
</protein>
<dbReference type="PANTHER" id="PTHR43335:SF11">
    <property type="entry name" value="ABC TRANSPORTER RELATED"/>
    <property type="match status" value="1"/>
</dbReference>
<sequence length="300" mass="33330">MSGLIHVESLTKRFGNETVVDDVSFTLEPNTATALIGPNGAGKTTTLSMLTHLLEPTSGTIVVDGKANQDFRNKIGFLSQYPKFYGWMNPLEYLEMAARLSGVEAKSARHESEKALDFVGLGDAKKKKIGGFSGGMRQRLGLAQAIVHKPTFLFLDEPVSALDPLGRRELLNLIKELQHKTTILYSTHILNDAEEMTDQLLFLRKGKLIEQGSLTDIQKKYEEAHYEVHFTSVEDAAQFVDSSPLPAHQENHLVYISINEEQPAMQQVLESIVQSGLPINKVERARASLEQIFLKVVNGK</sequence>
<dbReference type="PROSITE" id="PS00211">
    <property type="entry name" value="ABC_TRANSPORTER_1"/>
    <property type="match status" value="1"/>
</dbReference>
<dbReference type="EMBL" id="NOKQ01000342">
    <property type="protein sequence ID" value="OZS76828.1"/>
    <property type="molecule type" value="Genomic_DNA"/>
</dbReference>
<dbReference type="PROSITE" id="PS50893">
    <property type="entry name" value="ABC_TRANSPORTER_2"/>
    <property type="match status" value="1"/>
</dbReference>
<reference evidence="6 7" key="1">
    <citation type="submission" date="2017-07" db="EMBL/GenBank/DDBJ databases">
        <title>Tetzosporium hominis gen.nov. sp.nov.</title>
        <authorList>
            <person name="Tetz G."/>
            <person name="Tetz V."/>
        </authorList>
    </citation>
    <scope>NUCLEOTIDE SEQUENCE [LARGE SCALE GENOMIC DNA]</scope>
    <source>
        <strain evidence="6 7">VT-49</strain>
    </source>
</reference>
<dbReference type="Pfam" id="PF00005">
    <property type="entry name" value="ABC_tran"/>
    <property type="match status" value="1"/>
</dbReference>
<dbReference type="Pfam" id="PF13732">
    <property type="entry name" value="DrrA1-3_C"/>
    <property type="match status" value="1"/>
</dbReference>
<gene>
    <name evidence="6" type="ORF">CF394_14150</name>
</gene>
<keyword evidence="7" id="KW-1185">Reference proteome</keyword>
<dbReference type="SUPFAM" id="SSF52540">
    <property type="entry name" value="P-loop containing nucleoside triphosphate hydrolases"/>
    <property type="match status" value="1"/>
</dbReference>
<dbReference type="GO" id="GO:0005524">
    <property type="term" value="F:ATP binding"/>
    <property type="evidence" value="ECO:0007669"/>
    <property type="project" value="UniProtKB-KW"/>
</dbReference>
<dbReference type="InterPro" id="IPR017871">
    <property type="entry name" value="ABC_transporter-like_CS"/>
</dbReference>
<dbReference type="PANTHER" id="PTHR43335">
    <property type="entry name" value="ABC TRANSPORTER, ATP-BINDING PROTEIN"/>
    <property type="match status" value="1"/>
</dbReference>
<dbReference type="AlphaFoldDB" id="A0A264VZR8"/>
<evidence type="ECO:0000256" key="2">
    <source>
        <dbReference type="ARBA" id="ARBA00022448"/>
    </source>
</evidence>
<comment type="caution">
    <text evidence="6">The sequence shown here is derived from an EMBL/GenBank/DDBJ whole genome shotgun (WGS) entry which is preliminary data.</text>
</comment>
<dbReference type="InterPro" id="IPR003593">
    <property type="entry name" value="AAA+_ATPase"/>
</dbReference>
<organism evidence="6 7">
    <name type="scientific">Tetzosporium hominis</name>
    <dbReference type="NCBI Taxonomy" id="2020506"/>
    <lineage>
        <taxon>Bacteria</taxon>
        <taxon>Bacillati</taxon>
        <taxon>Bacillota</taxon>
        <taxon>Bacilli</taxon>
        <taxon>Bacillales</taxon>
        <taxon>Caryophanaceae</taxon>
        <taxon>Tetzosporium</taxon>
    </lineage>
</organism>
<evidence type="ECO:0000256" key="4">
    <source>
        <dbReference type="ARBA" id="ARBA00022840"/>
    </source>
</evidence>
<evidence type="ECO:0000259" key="5">
    <source>
        <dbReference type="PROSITE" id="PS50893"/>
    </source>
</evidence>
<dbReference type="RefSeq" id="WP_094944458.1">
    <property type="nucleotide sequence ID" value="NZ_NOKQ01000342.1"/>
</dbReference>
<accession>A0A264VZR8</accession>
<proteinExistence type="inferred from homology"/>
<name>A0A264VZR8_9BACL</name>
<dbReference type="Proteomes" id="UP000217065">
    <property type="component" value="Unassembled WGS sequence"/>
</dbReference>
<dbReference type="SMART" id="SM00382">
    <property type="entry name" value="AAA"/>
    <property type="match status" value="1"/>
</dbReference>
<keyword evidence="3" id="KW-0547">Nucleotide-binding</keyword>
<dbReference type="OrthoDB" id="9804819at2"/>
<dbReference type="InterPro" id="IPR025302">
    <property type="entry name" value="DrrA1/2-like_C"/>
</dbReference>
<evidence type="ECO:0000313" key="6">
    <source>
        <dbReference type="EMBL" id="OZS76828.1"/>
    </source>
</evidence>
<dbReference type="InterPro" id="IPR003439">
    <property type="entry name" value="ABC_transporter-like_ATP-bd"/>
</dbReference>
<evidence type="ECO:0000256" key="3">
    <source>
        <dbReference type="ARBA" id="ARBA00022741"/>
    </source>
</evidence>
<keyword evidence="4 6" id="KW-0067">ATP-binding</keyword>
<evidence type="ECO:0000256" key="1">
    <source>
        <dbReference type="ARBA" id="ARBA00005417"/>
    </source>
</evidence>
<evidence type="ECO:0000313" key="7">
    <source>
        <dbReference type="Proteomes" id="UP000217065"/>
    </source>
</evidence>
<keyword evidence="2" id="KW-0813">Transport</keyword>
<dbReference type="CDD" id="cd03230">
    <property type="entry name" value="ABC_DR_subfamily_A"/>
    <property type="match status" value="1"/>
</dbReference>
<dbReference type="Gene3D" id="3.40.50.300">
    <property type="entry name" value="P-loop containing nucleotide triphosphate hydrolases"/>
    <property type="match status" value="1"/>
</dbReference>
<comment type="similarity">
    <text evidence="1">Belongs to the ABC transporter superfamily.</text>
</comment>
<feature type="domain" description="ABC transporter" evidence="5">
    <location>
        <begin position="5"/>
        <end position="230"/>
    </location>
</feature>
<dbReference type="GO" id="GO:0016887">
    <property type="term" value="F:ATP hydrolysis activity"/>
    <property type="evidence" value="ECO:0007669"/>
    <property type="project" value="InterPro"/>
</dbReference>
<dbReference type="InterPro" id="IPR027417">
    <property type="entry name" value="P-loop_NTPase"/>
</dbReference>